<sequence length="250" mass="27141">MRKSILFMLGISLFSMTACSNGDKKEVKSKASSSTVISVNKESSGNTKKNESNSITKTSNVVSSTSVEKTQMEVSLADFIGGWGIPQSGNLFFINEDGTYSNGQVDHSSLIDLKFSILADGRKSMSSNLGTLIKESDGTLTDGELVFQPLEFSNKEDFLADKQKEYKNSPETNAPENEVEITNTIEDITNGSISTDTNTLTGFLNVYGMSPAAYKVTIEGMSEEEALRNTPKEMKTSAEIQLGISKYGIQ</sequence>
<proteinExistence type="predicted"/>
<dbReference type="PROSITE" id="PS51257">
    <property type="entry name" value="PROKAR_LIPOPROTEIN"/>
    <property type="match status" value="1"/>
</dbReference>
<feature type="chain" id="PRO_5043320726" description="DUF4950 domain-containing protein" evidence="2">
    <location>
        <begin position="21"/>
        <end position="250"/>
    </location>
</feature>
<dbReference type="Pfam" id="PF16308">
    <property type="entry name" value="DUF4950"/>
    <property type="match status" value="1"/>
</dbReference>
<dbReference type="Proteomes" id="UP000254396">
    <property type="component" value="Unassembled WGS sequence"/>
</dbReference>
<evidence type="ECO:0000256" key="2">
    <source>
        <dbReference type="SAM" id="SignalP"/>
    </source>
</evidence>
<dbReference type="AlphaFoldDB" id="A0AAX2KT59"/>
<keyword evidence="2" id="KW-0732">Signal</keyword>
<evidence type="ECO:0000313" key="5">
    <source>
        <dbReference type="Proteomes" id="UP000254396"/>
    </source>
</evidence>
<evidence type="ECO:0000313" key="4">
    <source>
        <dbReference type="EMBL" id="STP67036.1"/>
    </source>
</evidence>
<dbReference type="RefSeq" id="WP_010774188.1">
    <property type="nucleotide sequence ID" value="NZ_CP039296.1"/>
</dbReference>
<evidence type="ECO:0000259" key="3">
    <source>
        <dbReference type="Pfam" id="PF16308"/>
    </source>
</evidence>
<feature type="region of interest" description="Disordered" evidence="1">
    <location>
        <begin position="31"/>
        <end position="62"/>
    </location>
</feature>
<feature type="compositionally biased region" description="Polar residues" evidence="1">
    <location>
        <begin position="31"/>
        <end position="47"/>
    </location>
</feature>
<dbReference type="EMBL" id="UGIX01000001">
    <property type="protein sequence ID" value="STP67036.1"/>
    <property type="molecule type" value="Genomic_DNA"/>
</dbReference>
<gene>
    <name evidence="4" type="ORF">NCTC13379_02402</name>
</gene>
<dbReference type="InterPro" id="IPR032539">
    <property type="entry name" value="DUF4950"/>
</dbReference>
<feature type="signal peptide" evidence="2">
    <location>
        <begin position="1"/>
        <end position="20"/>
    </location>
</feature>
<evidence type="ECO:0000256" key="1">
    <source>
        <dbReference type="SAM" id="MobiDB-lite"/>
    </source>
</evidence>
<comment type="caution">
    <text evidence="4">The sequence shown here is derived from an EMBL/GenBank/DDBJ whole genome shotgun (WGS) entry which is preliminary data.</text>
</comment>
<name>A0AAX2KT59_ENTFL</name>
<feature type="compositionally biased region" description="Low complexity" evidence="1">
    <location>
        <begin position="52"/>
        <end position="62"/>
    </location>
</feature>
<reference evidence="4 5" key="1">
    <citation type="submission" date="2018-06" db="EMBL/GenBank/DDBJ databases">
        <authorList>
            <consortium name="Pathogen Informatics"/>
            <person name="Doyle S."/>
        </authorList>
    </citation>
    <scope>NUCLEOTIDE SEQUENCE [LARGE SCALE GENOMIC DNA]</scope>
    <source>
        <strain evidence="4 5">NCTC13379</strain>
    </source>
</reference>
<protein>
    <recommendedName>
        <fullName evidence="3">DUF4950 domain-containing protein</fullName>
    </recommendedName>
</protein>
<feature type="domain" description="DUF4950" evidence="3">
    <location>
        <begin position="25"/>
        <end position="201"/>
    </location>
</feature>
<organism evidence="4 5">
    <name type="scientific">Enterococcus faecalis</name>
    <name type="common">Streptococcus faecalis</name>
    <dbReference type="NCBI Taxonomy" id="1351"/>
    <lineage>
        <taxon>Bacteria</taxon>
        <taxon>Bacillati</taxon>
        <taxon>Bacillota</taxon>
        <taxon>Bacilli</taxon>
        <taxon>Lactobacillales</taxon>
        <taxon>Enterococcaceae</taxon>
        <taxon>Enterococcus</taxon>
    </lineage>
</organism>
<accession>A0AAX2KT59</accession>